<evidence type="ECO:0000313" key="3">
    <source>
        <dbReference type="Proteomes" id="UP001299220"/>
    </source>
</evidence>
<sequence>MLCLPVVFLCNAFLFLAILNGRFRMLTGLIVSGAAYVLSLVLNLFLSPAFNDTTGVIGNGINVFLLLIAAVFLYTNSITQKIFVAVLLISNYSFLYPLTEQLLGVLPFAASGFAAVLVGILVYLFFSFLSLITFVRPLHYFANRGISVLSIGLCCAQVLALLAANGTITDFFGVKTYAPRFFLTVFVYLMIAFAVRAAYNAAKFKEHECTVEHRDALLHAEANYFNAMVGNVTNAKTARDHHSFILHEISDYARRGDCEGVLNTIADEGDLRDPLLVQYSENPYINAVVAAKAAYAKHCGIRLESNVELGATRLKTIEFCVLLNDMLTHAIDCAEHSRAEEKLVRMTVLPGEDRITFEAVYSAPVKAKKRAPLTSKSFNDILASLLEPKKEEQLGLEAVRGIIERYSGAMNLSAAGSSEILRIAINN</sequence>
<feature type="transmembrane region" description="Helical" evidence="1">
    <location>
        <begin position="6"/>
        <end position="23"/>
    </location>
</feature>
<dbReference type="RefSeq" id="WP_235323321.1">
    <property type="nucleotide sequence ID" value="NZ_JAFBIT010000002.1"/>
</dbReference>
<feature type="transmembrane region" description="Helical" evidence="1">
    <location>
        <begin position="30"/>
        <end position="50"/>
    </location>
</feature>
<evidence type="ECO:0000256" key="1">
    <source>
        <dbReference type="SAM" id="Phobius"/>
    </source>
</evidence>
<evidence type="ECO:0000313" key="2">
    <source>
        <dbReference type="EMBL" id="MCF2652261.1"/>
    </source>
</evidence>
<dbReference type="Proteomes" id="UP001299220">
    <property type="component" value="Unassembled WGS sequence"/>
</dbReference>
<feature type="transmembrane region" description="Helical" evidence="1">
    <location>
        <begin position="105"/>
        <end position="134"/>
    </location>
</feature>
<gene>
    <name evidence="2" type="ORF">JQM67_06570</name>
</gene>
<keyword evidence="1" id="KW-0472">Membrane</keyword>
<accession>A0ABS9CPG5</accession>
<reference evidence="2 3" key="1">
    <citation type="submission" date="2020-12" db="EMBL/GenBank/DDBJ databases">
        <title>Whole genome sequences of gut porcine anaerobes.</title>
        <authorList>
            <person name="Kubasova T."/>
            <person name="Jahodarova E."/>
            <person name="Rychlik I."/>
        </authorList>
    </citation>
    <scope>NUCLEOTIDE SEQUENCE [LARGE SCALE GENOMIC DNA]</scope>
    <source>
        <strain evidence="2 3">An867</strain>
    </source>
</reference>
<keyword evidence="1" id="KW-0812">Transmembrane</keyword>
<protein>
    <recommendedName>
        <fullName evidence="4">GHKL domain-containing protein</fullName>
    </recommendedName>
</protein>
<keyword evidence="3" id="KW-1185">Reference proteome</keyword>
<feature type="transmembrane region" description="Helical" evidence="1">
    <location>
        <begin position="180"/>
        <end position="199"/>
    </location>
</feature>
<name>A0ABS9CPG5_9FIRM</name>
<keyword evidence="1" id="KW-1133">Transmembrane helix</keyword>
<proteinExistence type="predicted"/>
<organism evidence="2 3">
    <name type="scientific">Anaeromassilibacillus senegalensis</name>
    <dbReference type="NCBI Taxonomy" id="1673717"/>
    <lineage>
        <taxon>Bacteria</taxon>
        <taxon>Bacillati</taxon>
        <taxon>Bacillota</taxon>
        <taxon>Clostridia</taxon>
        <taxon>Eubacteriales</taxon>
        <taxon>Acutalibacteraceae</taxon>
        <taxon>Anaeromassilibacillus</taxon>
    </lineage>
</organism>
<feature type="transmembrane region" description="Helical" evidence="1">
    <location>
        <begin position="82"/>
        <end position="99"/>
    </location>
</feature>
<comment type="caution">
    <text evidence="2">The sequence shown here is derived from an EMBL/GenBank/DDBJ whole genome shotgun (WGS) entry which is preliminary data.</text>
</comment>
<feature type="transmembrane region" description="Helical" evidence="1">
    <location>
        <begin position="56"/>
        <end position="75"/>
    </location>
</feature>
<feature type="transmembrane region" description="Helical" evidence="1">
    <location>
        <begin position="146"/>
        <end position="168"/>
    </location>
</feature>
<evidence type="ECO:0008006" key="4">
    <source>
        <dbReference type="Google" id="ProtNLM"/>
    </source>
</evidence>
<dbReference type="EMBL" id="JAFBIT010000002">
    <property type="protein sequence ID" value="MCF2652261.1"/>
    <property type="molecule type" value="Genomic_DNA"/>
</dbReference>